<feature type="compositionally biased region" description="Basic and acidic residues" evidence="1">
    <location>
        <begin position="30"/>
        <end position="52"/>
    </location>
</feature>
<accession>A0A195B2M9</accession>
<dbReference type="Proteomes" id="UP000078540">
    <property type="component" value="Unassembled WGS sequence"/>
</dbReference>
<evidence type="ECO:0000313" key="2">
    <source>
        <dbReference type="EMBL" id="KYM78728.1"/>
    </source>
</evidence>
<keyword evidence="3" id="KW-1185">Reference proteome</keyword>
<reference evidence="2 3" key="1">
    <citation type="submission" date="2015-09" db="EMBL/GenBank/DDBJ databases">
        <title>Atta colombica WGS genome.</title>
        <authorList>
            <person name="Nygaard S."/>
            <person name="Hu H."/>
            <person name="Boomsma J."/>
            <person name="Zhang G."/>
        </authorList>
    </citation>
    <scope>NUCLEOTIDE SEQUENCE [LARGE SCALE GENOMIC DNA]</scope>
    <source>
        <strain evidence="2">Treedump-2</strain>
        <tissue evidence="2">Whole body</tissue>
    </source>
</reference>
<organism evidence="2 3">
    <name type="scientific">Atta colombica</name>
    <dbReference type="NCBI Taxonomy" id="520822"/>
    <lineage>
        <taxon>Eukaryota</taxon>
        <taxon>Metazoa</taxon>
        <taxon>Ecdysozoa</taxon>
        <taxon>Arthropoda</taxon>
        <taxon>Hexapoda</taxon>
        <taxon>Insecta</taxon>
        <taxon>Pterygota</taxon>
        <taxon>Neoptera</taxon>
        <taxon>Endopterygota</taxon>
        <taxon>Hymenoptera</taxon>
        <taxon>Apocrita</taxon>
        <taxon>Aculeata</taxon>
        <taxon>Formicoidea</taxon>
        <taxon>Formicidae</taxon>
        <taxon>Myrmicinae</taxon>
        <taxon>Atta</taxon>
    </lineage>
</organism>
<feature type="region of interest" description="Disordered" evidence="1">
    <location>
        <begin position="30"/>
        <end position="56"/>
    </location>
</feature>
<sequence length="114" mass="13024">MPVSNKNVEKGATYQADGEIKKERVSYYRNNWRDSNRQSEQGGKKGEIETRTQHPKTNPVILEIGTWNAGPQQELFLLSDFAFHVTRSVSLLLSRYACNLSRFLTAHAIILGYH</sequence>
<name>A0A195B2M9_9HYME</name>
<dbReference type="EMBL" id="KQ976641">
    <property type="protein sequence ID" value="KYM78728.1"/>
    <property type="molecule type" value="Genomic_DNA"/>
</dbReference>
<evidence type="ECO:0000313" key="3">
    <source>
        <dbReference type="Proteomes" id="UP000078540"/>
    </source>
</evidence>
<proteinExistence type="predicted"/>
<gene>
    <name evidence="2" type="ORF">ALC53_10782</name>
</gene>
<evidence type="ECO:0000256" key="1">
    <source>
        <dbReference type="SAM" id="MobiDB-lite"/>
    </source>
</evidence>
<protein>
    <submittedName>
        <fullName evidence="2">Uncharacterized protein</fullName>
    </submittedName>
</protein>
<dbReference type="AlphaFoldDB" id="A0A195B2M9"/>